<comment type="caution">
    <text evidence="6">The sequence shown here is derived from an EMBL/GenBank/DDBJ whole genome shotgun (WGS) entry which is preliminary data.</text>
</comment>
<accession>A0A6M0RXS3</accession>
<dbReference type="InterPro" id="IPR012899">
    <property type="entry name" value="LTXXQ"/>
</dbReference>
<dbReference type="Gene3D" id="1.20.120.1490">
    <property type="match status" value="2"/>
</dbReference>
<dbReference type="AlphaFoldDB" id="A0A6M0RXS3"/>
<evidence type="ECO:0008006" key="8">
    <source>
        <dbReference type="Google" id="ProtNLM"/>
    </source>
</evidence>
<comment type="similarity">
    <text evidence="2">Belongs to the CpxP/Spy family.</text>
</comment>
<dbReference type="PANTHER" id="PTHR38102">
    <property type="entry name" value="PERIPLASMIC CHAPERONE SPY"/>
    <property type="match status" value="1"/>
</dbReference>
<dbReference type="EMBL" id="QXHD01000004">
    <property type="protein sequence ID" value="NEZ60946.1"/>
    <property type="molecule type" value="Genomic_DNA"/>
</dbReference>
<evidence type="ECO:0000313" key="7">
    <source>
        <dbReference type="Proteomes" id="UP000481033"/>
    </source>
</evidence>
<keyword evidence="4" id="KW-0574">Periplasm</keyword>
<proteinExistence type="inferred from homology"/>
<evidence type="ECO:0000256" key="1">
    <source>
        <dbReference type="ARBA" id="ARBA00004418"/>
    </source>
</evidence>
<protein>
    <recommendedName>
        <fullName evidence="8">P pilus assembly/Cpx signaling pathway, periplasmic inhibitor/zinc-resistance associated protein</fullName>
    </recommendedName>
</protein>
<keyword evidence="7" id="KW-1185">Reference proteome</keyword>
<sequence>MKFPTIKQCCGGALMLTALIASPAILKASNANAFSPNMAEGLNLTSEQQAELNAIKDNARTQIEAILTEDQVAELDGQTGRDRRQAMRSINLSEEQRTQLQAIREESRASADEVFTDEQQAQLQAMRANRIEGRKNRREEFAEELNLTAEQRAELDAIKEDARTRVEAILTEEQLAALEGKTGRERGQAMRSFDLSEDQRAELQVIREESRVAADAVLTDEQKAQLQEILTNRGNRRPR</sequence>
<dbReference type="Proteomes" id="UP000481033">
    <property type="component" value="Unassembled WGS sequence"/>
</dbReference>
<dbReference type="RefSeq" id="WP_163703227.1">
    <property type="nucleotide sequence ID" value="NZ_QXHD01000004.1"/>
</dbReference>
<dbReference type="Pfam" id="PF07813">
    <property type="entry name" value="LTXXQ"/>
    <property type="match status" value="2"/>
</dbReference>
<feature type="signal peptide" evidence="5">
    <location>
        <begin position="1"/>
        <end position="33"/>
    </location>
</feature>
<name>A0A6M0RXS3_9CYAN</name>
<evidence type="ECO:0000256" key="3">
    <source>
        <dbReference type="ARBA" id="ARBA00022729"/>
    </source>
</evidence>
<evidence type="ECO:0000256" key="2">
    <source>
        <dbReference type="ARBA" id="ARBA00008441"/>
    </source>
</evidence>
<dbReference type="InterPro" id="IPR052211">
    <property type="entry name" value="Cpx_auxiliary_protein"/>
</dbReference>
<comment type="subcellular location">
    <subcellularLocation>
        <location evidence="1">Periplasm</location>
    </subcellularLocation>
</comment>
<evidence type="ECO:0000256" key="5">
    <source>
        <dbReference type="SAM" id="SignalP"/>
    </source>
</evidence>
<dbReference type="PANTHER" id="PTHR38102:SF1">
    <property type="entry name" value="PERIPLASMIC CHAPERONE SPY"/>
    <property type="match status" value="1"/>
</dbReference>
<reference evidence="6 7" key="1">
    <citation type="journal article" date="2020" name="Microb. Ecol.">
        <title>Ecogenomics of the Marine Benthic Filamentous Cyanobacterium Adonisia.</title>
        <authorList>
            <person name="Walter J.M."/>
            <person name="Coutinho F.H."/>
            <person name="Leomil L."/>
            <person name="Hargreaves P.I."/>
            <person name="Campeao M.E."/>
            <person name="Vieira V.V."/>
            <person name="Silva B.S."/>
            <person name="Fistarol G.O."/>
            <person name="Salomon P.S."/>
            <person name="Sawabe T."/>
            <person name="Mino S."/>
            <person name="Hosokawa M."/>
            <person name="Miyashita H."/>
            <person name="Maruyama F."/>
            <person name="van Verk M.C."/>
            <person name="Dutilh B.E."/>
            <person name="Thompson C.C."/>
            <person name="Thompson F.L."/>
        </authorList>
    </citation>
    <scope>NUCLEOTIDE SEQUENCE [LARGE SCALE GENOMIC DNA]</scope>
    <source>
        <strain evidence="6 7">CCMR0081</strain>
    </source>
</reference>
<dbReference type="GO" id="GO:0051082">
    <property type="term" value="F:unfolded protein binding"/>
    <property type="evidence" value="ECO:0007669"/>
    <property type="project" value="TreeGrafter"/>
</dbReference>
<keyword evidence="3 5" id="KW-0732">Signal</keyword>
<dbReference type="GO" id="GO:0030288">
    <property type="term" value="C:outer membrane-bounded periplasmic space"/>
    <property type="evidence" value="ECO:0007669"/>
    <property type="project" value="TreeGrafter"/>
</dbReference>
<feature type="chain" id="PRO_5027086802" description="P pilus assembly/Cpx signaling pathway, periplasmic inhibitor/zinc-resistance associated protein" evidence="5">
    <location>
        <begin position="34"/>
        <end position="239"/>
    </location>
</feature>
<organism evidence="6 7">
    <name type="scientific">Adonisia turfae CCMR0081</name>
    <dbReference type="NCBI Taxonomy" id="2292702"/>
    <lineage>
        <taxon>Bacteria</taxon>
        <taxon>Bacillati</taxon>
        <taxon>Cyanobacteriota</taxon>
        <taxon>Adonisia</taxon>
        <taxon>Adonisia turfae</taxon>
    </lineage>
</organism>
<evidence type="ECO:0000313" key="6">
    <source>
        <dbReference type="EMBL" id="NEZ60946.1"/>
    </source>
</evidence>
<gene>
    <name evidence="6" type="ORF">DXZ20_36005</name>
</gene>
<evidence type="ECO:0000256" key="4">
    <source>
        <dbReference type="ARBA" id="ARBA00022764"/>
    </source>
</evidence>